<feature type="domain" description="Ketosynthase family 3 (KS3)" evidence="8">
    <location>
        <begin position="2550"/>
        <end position="2971"/>
    </location>
</feature>
<evidence type="ECO:0000313" key="9">
    <source>
        <dbReference type="EMBL" id="GFN01274.1"/>
    </source>
</evidence>
<dbReference type="InterPro" id="IPR016035">
    <property type="entry name" value="Acyl_Trfase/lysoPLipase"/>
</dbReference>
<keyword evidence="2" id="KW-0597">Phosphoprotein</keyword>
<dbReference type="InterPro" id="IPR036291">
    <property type="entry name" value="NAD(P)-bd_dom_sf"/>
</dbReference>
<feature type="domain" description="Carrier" evidence="7">
    <location>
        <begin position="3986"/>
        <end position="4061"/>
    </location>
</feature>
<dbReference type="Pfam" id="PF16197">
    <property type="entry name" value="KAsynt_C_assoc"/>
    <property type="match status" value="2"/>
</dbReference>
<gene>
    <name evidence="9" type="ORF">Sfulv_60840</name>
</gene>
<feature type="domain" description="Carrier" evidence="7">
    <location>
        <begin position="950"/>
        <end position="1025"/>
    </location>
</feature>
<dbReference type="SMART" id="SM00822">
    <property type="entry name" value="PKS_KR"/>
    <property type="match status" value="3"/>
</dbReference>
<dbReference type="Pfam" id="PF00109">
    <property type="entry name" value="ketoacyl-synt"/>
    <property type="match status" value="2"/>
</dbReference>
<dbReference type="FunFam" id="3.40.47.10:FF:000019">
    <property type="entry name" value="Polyketide synthase type I"/>
    <property type="match status" value="2"/>
</dbReference>
<evidence type="ECO:0000256" key="1">
    <source>
        <dbReference type="ARBA" id="ARBA00022450"/>
    </source>
</evidence>
<dbReference type="Gene3D" id="3.30.70.3290">
    <property type="match status" value="3"/>
</dbReference>
<dbReference type="SUPFAM" id="SSF51735">
    <property type="entry name" value="NAD(P)-binding Rossmann-fold domains"/>
    <property type="match status" value="6"/>
</dbReference>
<keyword evidence="6" id="KW-0012">Acyltransferase</keyword>
<dbReference type="InterPro" id="IPR006162">
    <property type="entry name" value="Ppantetheine_attach_site"/>
</dbReference>
<accession>A0A7J0CH69</accession>
<dbReference type="CDD" id="cd00833">
    <property type="entry name" value="PKS"/>
    <property type="match status" value="2"/>
</dbReference>
<evidence type="ECO:0000256" key="4">
    <source>
        <dbReference type="ARBA" id="ARBA00023194"/>
    </source>
</evidence>
<feature type="domain" description="Carrier" evidence="7">
    <location>
        <begin position="2456"/>
        <end position="2531"/>
    </location>
</feature>
<evidence type="ECO:0000259" key="7">
    <source>
        <dbReference type="PROSITE" id="PS50075"/>
    </source>
</evidence>
<dbReference type="SMART" id="SM00825">
    <property type="entry name" value="PKS_KS"/>
    <property type="match status" value="2"/>
</dbReference>
<dbReference type="InterPro" id="IPR016039">
    <property type="entry name" value="Thiolase-like"/>
</dbReference>
<dbReference type="FunFam" id="1.10.1200.10:FF:000007">
    <property type="entry name" value="Probable polyketide synthase pks17"/>
    <property type="match status" value="3"/>
</dbReference>
<evidence type="ECO:0000256" key="3">
    <source>
        <dbReference type="ARBA" id="ARBA00022679"/>
    </source>
</evidence>
<dbReference type="InterPro" id="IPR036736">
    <property type="entry name" value="ACP-like_sf"/>
</dbReference>
<dbReference type="Pfam" id="PF00698">
    <property type="entry name" value="Acyl_transf_1"/>
    <property type="match status" value="3"/>
</dbReference>
<dbReference type="GO" id="GO:0006633">
    <property type="term" value="P:fatty acid biosynthetic process"/>
    <property type="evidence" value="ECO:0007669"/>
    <property type="project" value="InterPro"/>
</dbReference>
<keyword evidence="5" id="KW-0511">Multifunctional enzyme</keyword>
<dbReference type="SUPFAM" id="SSF52151">
    <property type="entry name" value="FabD/lysophospholipase-like"/>
    <property type="match status" value="3"/>
</dbReference>
<dbReference type="Gene3D" id="1.10.1200.10">
    <property type="entry name" value="ACP-like"/>
    <property type="match status" value="3"/>
</dbReference>
<protein>
    <recommendedName>
        <fullName evidence="11">Polyketide synthase</fullName>
    </recommendedName>
</protein>
<reference evidence="9 10" key="1">
    <citation type="submission" date="2020-05" db="EMBL/GenBank/DDBJ databases">
        <title>Whole genome shotgun sequence of Streptomyces fulvorobeus NBRC 15897.</title>
        <authorList>
            <person name="Komaki H."/>
            <person name="Tamura T."/>
        </authorList>
    </citation>
    <scope>NUCLEOTIDE SEQUENCE [LARGE SCALE GENOMIC DNA]</scope>
    <source>
        <strain evidence="9 10">NBRC 15897</strain>
    </source>
</reference>
<dbReference type="SUPFAM" id="SSF47336">
    <property type="entry name" value="ACP-like"/>
    <property type="match status" value="3"/>
</dbReference>
<organism evidence="9 10">
    <name type="scientific">Streptomyces fulvorobeus</name>
    <dbReference type="NCBI Taxonomy" id="284028"/>
    <lineage>
        <taxon>Bacteria</taxon>
        <taxon>Bacillati</taxon>
        <taxon>Actinomycetota</taxon>
        <taxon>Actinomycetes</taxon>
        <taxon>Kitasatosporales</taxon>
        <taxon>Streptomycetaceae</taxon>
        <taxon>Streptomyces</taxon>
    </lineage>
</organism>
<dbReference type="PROSITE" id="PS50075">
    <property type="entry name" value="CARRIER"/>
    <property type="match status" value="3"/>
</dbReference>
<keyword evidence="10" id="KW-1185">Reference proteome</keyword>
<dbReference type="GO" id="GO:0033068">
    <property type="term" value="P:macrolide biosynthetic process"/>
    <property type="evidence" value="ECO:0007669"/>
    <property type="project" value="UniProtKB-ARBA"/>
</dbReference>
<dbReference type="InterPro" id="IPR013968">
    <property type="entry name" value="PKS_KR"/>
</dbReference>
<dbReference type="PROSITE" id="PS52004">
    <property type="entry name" value="KS3_2"/>
    <property type="match status" value="2"/>
</dbReference>
<dbReference type="InterPro" id="IPR018201">
    <property type="entry name" value="Ketoacyl_synth_AS"/>
</dbReference>
<dbReference type="PANTHER" id="PTHR43775">
    <property type="entry name" value="FATTY ACID SYNTHASE"/>
    <property type="match status" value="1"/>
</dbReference>
<dbReference type="InterPro" id="IPR016036">
    <property type="entry name" value="Malonyl_transacylase_ACP-bd"/>
</dbReference>
<evidence type="ECO:0000256" key="5">
    <source>
        <dbReference type="ARBA" id="ARBA00023268"/>
    </source>
</evidence>
<dbReference type="InterPro" id="IPR014043">
    <property type="entry name" value="Acyl_transferase_dom"/>
</dbReference>
<dbReference type="Gene3D" id="3.40.47.10">
    <property type="match status" value="2"/>
</dbReference>
<keyword evidence="3" id="KW-0808">Transferase</keyword>
<dbReference type="FunFam" id="3.40.366.10:FF:000002">
    <property type="entry name" value="Probable polyketide synthase 2"/>
    <property type="match status" value="3"/>
</dbReference>
<dbReference type="InterPro" id="IPR020841">
    <property type="entry name" value="PKS_Beta-ketoAc_synthase_dom"/>
</dbReference>
<sequence>MVAGERDELLRGLLALRDGLPGPGVVQGGTARGRTAFLFTGQGSQRPGMGRELYERHPVFADALDAVLARMDGALDRPLREILFSAEGSPEAALLDRTEYAQPALFAVEVALFRLTESWGITPDYLAGHSVGELAAAHVAGVLTLPDACALVAARGRLMQALPEGGAMISLEAAEDEVLPLLEGHEDEVSVAAVNGPASLVVAGVEDTVLDIAATLGARGRRTKRLRVSHAFHSPLMDGMLDDFARVARGVTYHPPVIPLVSHLTGGLAAEDQMTDPEYWVQHVRRAVRFADGINWLSAQGQVRTFLELGPDGVLCGMARDSLTDEPHTALLPLLRSGRPEEQTVTTALAGAHAHGVDIDWTAYFADSDARRIALPTYAFQRERYWPDALAAPTAGPAGAGSAADAEFWSAVERDDVGSLVASLGLDDATVTAMVPALTAWRRRRDEQSQVDAWRYRVTWKPQTGPTAPTALTGRWLVLTPPGTDEAEWSADVVAALATQTVLCEDVGPDRAALAERLAALRAEHGEFAGVLSLLGLAGCGGLARTGVPDSLLLTTVAVQALGDAGIDARLWAVTRGAVSVGRSEPVVGLDQAAVWGLGRVVALEQPDRWGGCVDLPEQLDTHSARRLRGVLAGTAGESEAALRASGVFVRRLAHSPAAQSTAPTFDPSGTTLITGGTGGLGGHVARGLARAGAEHLLLVSRRGEDAPGADALRGELTGLGARVTIAACDVADRDALAALLDSLPDDAPLHAVIHTAGVVEDGVVDTLTPDSFRTVLDAKVASALNLHELTAHLPLSAFVLFSSTAGVFGAPGQGNYAAANAYLDALAEYRRAHGRTALSVAWGPWAGSGMVADAAEIERRVRRGGFEPLAPEPAVRALLRAIEQDDTALALADIDWARFVPAFASARPLPLVGDLPEVRQSATAPTGATGDDTRLRRRLQELPDAERGAFVLDLLRTQVAAVLGHSDPGAIEDDRAFRDLGFDSLTTLELRNTLAAVTGLSLPVSLVYDRPTPREMADFLLAEILGSLPERAAAPAASGRPVHDDPIAVVGMSCRFPGGVGSPEELWQLLVEGGDGITRFPDDRGWDIEALGAGASDTLEGGFLTRVADFDARFFGISPREALAMDPQQRLLLEATWEALERAGIDPSALRGSRTGVFVGTNGQDYPNLLRRSLSDVQGYVATGNTASVMSGRLSYALGLEGPAVTVDTACSSSLVAMHWAGKALSAGECSLVIAGGVSVMSSPDSFVEFSRQGGLAPDGRCKAFSDSADGTAWSEGVGILVLERLSDAVRNGHEVRGIIRSTAVNQDGASNGLTAPNGPSQQRVIQQALADAGLTPAHIDAVEAHGTGTTLGDPIEAQALLTAYGQDRERPLLLGTVKSNIGHTQAAAGVAGVIKMLMAMHHGTLPQSLHIGTPSAHVDWSAGAVELLTEQTAWPETGRPRRAGVSAFGVSGTNAHVIVEQAPALAAPREQPAEPAPTPAVVPWIVSGRTREALQAQIDRITGFAALNTGLSPLDIGRSLATDRTVFPHRAVLLADADGVHEGARGVAGRTPGKTAFLFSGQGSQRAAMGRELYERFPVFAEALDAVLAHLDTELEFPLRKVLFALPGTFEAELLDETGWTQPALFAVEVALFRLAESWGITPDFVAGHSIGEITAAHVAGVFSLADACRLVAARASLMQALPQGGAMVAVEATEDEVAPLLDANVSIAAVNGPRSLVVAGAEDAVLLVAEVFAADGRRTRRLRVSHAFHSPLMDAILADFARVAETLTFEEPRIPVVSNLTGILATADELRSPAYWVRHVREAVRFADGIRTLRDAGVGAFVELGPDGVLSAMAQQSLDGAQPAPLVVPFLRKDQSEEAAVVAALAALHTHGTGPRWSAFFEGLGARRIELPTYAFQRERYWPEPAAIAAVGVPDPVDAAFWSAVERQDVESLAASLDLDGDTVTTMVPALSAWRRSRGEQSAGADWRYRETWTPLPARTAAPSGTWLVLLPAGDPSPWTDAAAEALGADVVRVNARPDAADLTRLLTSAREDRDAAGFAGVVSLLATGTTHATGLPPEAAWPEALLTALGAAGIDAPLWCVTRGAVSVSAAEPLRAAGQAAVWGLGRVAALEHPDRWGGLIDLPATLDDRTGAAFAAALTHRDGEDQIAVRATATLGRRLVRTTATTANPSGDSWRPTGTVLITGGAAAMGGRAARRLARDGARHLVLTGRHAADLAGTEELQAELEQLGATVTFAVCDVSDHDALTALLATLPADLPLTAVIHAEAGTDGIGAGEAGLTAALAGAVQLDAVLGDRPLDAFVLFGTIAGVWGVRGQAAQAAHGAYLDALARRRRDRGATALAVSWSAWSDLVEPSMAAHLRLSGLPVLDPDAALAALGRAVADGEPAVTIADVRWETFAPAFTEGRRTALLADLPEARTAIAAADTDRGDERSADDAYRRGLLALPETERDDALLALVTDKVAVVLGHSNTDAVESDLPFRDLGFDSLTAVDLRNQLTAATGVTLPATLVFDHPTPAELALHLRSLLLGALPDTTALVVPSAHTGDDPVVIVGMACRYPGGVGSPEDLWQLVLDETDAVGEFPTDRGWDLDTLLGGPPEGGRGRSTTGNGGFLYDAADFDPAVFGISPREAIVMDPQQRIVLEAAWEALERAGIDAATLRGSTTGVYVGGGSGDYRPPAEAGQWETAQSASLLSGRIAYSFGLQGPTVSVDTACSSSLVALHLAAQALRSGECSIALAGGVTVMATPAGFVEFSAQGALSDDGRCKAFSDSADGTGWSEGVGMLVVERLSDAQRNGHHVLAVLRGSAINQDGASNGLTAPSGPAQQRVIRQALANSGLTATEVDAVEAHGTGTKLGDPIEAQALLATYGQGRDPERPVLLGSLKSNIGHSQAASGVAGVIKMVMAMRHGTLPRSLYAETPTTQVDWTAGAARLLTEPVAWPESDRPRRAAVSSFGASGTNAHVILEQAPPAGTDPTVTTPHGPAREPGALPVLLSGKSENALRAQARRLLTQVTERPDAALTDLAFSLATTRTAFDHRAALTTTDRACLLAGLTALAEGRTAPGLVEHQVERVGKRAFLFSGQGSQRLGMGRELYGRFPVFAEALDSALAVLGPLLERPLREVMWGEDVELLNETGFTQPALFAIEVALFRLVESWGVKPDFVAGHSIGEIAAAHVAGVFSLEDACKLVAARARLMQALPAGGAMVAVQATEDEVLPLLVEGVSIAAVNGPASVVISGDEQAAVKVAAQLAELGRKTTRLRVSHAFHSPLMDPMLEEFRTVAESLAYEAPRIAVVSHLTGAVASAEELCSAGYWVRHVREAVRFADGVQTLTDRGVTTFLELGPDGVLAAMAQETAPQGAVVVPALRKDRDEETTLVTALARLHVHGAGPRWSAFFADTGAQWLDLPTYAFQRGRFWPDVMPGVTPTAGDAQDTRTTDRAFWDAVEQEDFASLEATLDVEGDALSKVLPALFDWRRQQNDESVMEGWRHRIVWKALTGGATANRKALTGTWLAVIPAEFAEDPWVGSALDTLGTRVVRLPVADPDRAALAGELRARTADGTRFAGVLSLLALRETASGSVPGGVALTAVLLQALGDAAIGAPLWCATRGAVSVNRADTVDHPLQAAVWGLGRVAALEYPERWGGLIDLPETLDERTAVGFAGALAGLDGEDQLAVRTSAVLARRLVQAPGKRTARTWDPTGTVLITGGTGALGAQVALRLAKDGVQHLVLLSRSGLAAPGADALRARLDGLGTTVTVAACDVADRVQLSAVLADIPAEHPLTGVIHAAGVLDDGVLDRLTPERFEAVFRSKVASALLLDELTRGSDLAAFVLFSSASAAVGNPGQANYAAANSVLDALAERRRAQDLPATSVAWGAWGGGGMAEGAGADEAAKRAGIGAMDPELACETMLRLVMEPEPTAVVAEVALDRFVAAFGTARPSALLREFPGYDSMVAATAAPVDTAAGTGLRYRLAALSVNRRLETVVDLVRTQAAQVLSYPDTDAVGAEKSFRDLGVDSLGAVELRNQLNKATGLNLSATLVFDHPTSTSLAEHVLGQLMPEDAAGTDGEEAEIRALLASVPLAQLRDIGVLEPLLQLAGRGGSAPAKDDTSDESIDSMAVADLVRAALNGQSDL</sequence>
<evidence type="ECO:0000256" key="6">
    <source>
        <dbReference type="ARBA" id="ARBA00023315"/>
    </source>
</evidence>
<dbReference type="GO" id="GO:0004312">
    <property type="term" value="F:fatty acid synthase activity"/>
    <property type="evidence" value="ECO:0007669"/>
    <property type="project" value="TreeGrafter"/>
</dbReference>
<dbReference type="InterPro" id="IPR014030">
    <property type="entry name" value="Ketoacyl_synth_N"/>
</dbReference>
<dbReference type="InterPro" id="IPR041618">
    <property type="entry name" value="PKS_DE"/>
</dbReference>
<dbReference type="Gene3D" id="6.10.140.1830">
    <property type="match status" value="3"/>
</dbReference>
<dbReference type="PANTHER" id="PTHR43775:SF51">
    <property type="entry name" value="INACTIVE PHENOLPHTHIOCEROL SYNTHESIS POLYKETIDE SYNTHASE TYPE I PKS1-RELATED"/>
    <property type="match status" value="1"/>
</dbReference>
<evidence type="ECO:0000313" key="10">
    <source>
        <dbReference type="Proteomes" id="UP000498980"/>
    </source>
</evidence>
<dbReference type="InterPro" id="IPR001227">
    <property type="entry name" value="Ac_transferase_dom_sf"/>
</dbReference>
<dbReference type="GO" id="GO:0031177">
    <property type="term" value="F:phosphopantetheine binding"/>
    <property type="evidence" value="ECO:0007669"/>
    <property type="project" value="InterPro"/>
</dbReference>
<keyword evidence="1" id="KW-0596">Phosphopantetheine</keyword>
<dbReference type="InterPro" id="IPR032821">
    <property type="entry name" value="PKS_assoc"/>
</dbReference>
<dbReference type="Gene3D" id="3.40.50.720">
    <property type="entry name" value="NAD(P)-binding Rossmann-like Domain"/>
    <property type="match status" value="3"/>
</dbReference>
<dbReference type="GO" id="GO:0004315">
    <property type="term" value="F:3-oxoacyl-[acyl-carrier-protein] synthase activity"/>
    <property type="evidence" value="ECO:0007669"/>
    <property type="project" value="InterPro"/>
</dbReference>
<proteinExistence type="predicted"/>
<dbReference type="Proteomes" id="UP000498980">
    <property type="component" value="Unassembled WGS sequence"/>
</dbReference>
<dbReference type="SMART" id="SM01294">
    <property type="entry name" value="PKS_PP_betabranch"/>
    <property type="match status" value="3"/>
</dbReference>
<dbReference type="Pfam" id="PF08659">
    <property type="entry name" value="KR"/>
    <property type="match status" value="3"/>
</dbReference>
<dbReference type="Pfam" id="PF00550">
    <property type="entry name" value="PP-binding"/>
    <property type="match status" value="3"/>
</dbReference>
<dbReference type="PROSITE" id="PS00606">
    <property type="entry name" value="KS3_1"/>
    <property type="match status" value="2"/>
</dbReference>
<feature type="domain" description="Ketosynthase family 3 (KS3)" evidence="8">
    <location>
        <begin position="1045"/>
        <end position="1463"/>
    </location>
</feature>
<dbReference type="InterPro" id="IPR050091">
    <property type="entry name" value="PKS_NRPS_Biosynth_Enz"/>
</dbReference>
<dbReference type="InterPro" id="IPR020806">
    <property type="entry name" value="PKS_PP-bd"/>
</dbReference>
<evidence type="ECO:0000256" key="2">
    <source>
        <dbReference type="ARBA" id="ARBA00022553"/>
    </source>
</evidence>
<dbReference type="Pfam" id="PF18369">
    <property type="entry name" value="PKS_DE"/>
    <property type="match status" value="3"/>
</dbReference>
<dbReference type="InterPro" id="IPR009081">
    <property type="entry name" value="PP-bd_ACP"/>
</dbReference>
<dbReference type="NCBIfam" id="NF045894">
    <property type="entry name" value="PKS_plus_SDR"/>
    <property type="match status" value="2"/>
</dbReference>
<dbReference type="SMART" id="SM00823">
    <property type="entry name" value="PKS_PP"/>
    <property type="match status" value="3"/>
</dbReference>
<comment type="caution">
    <text evidence="9">The sequence shown here is derived from an EMBL/GenBank/DDBJ whole genome shotgun (WGS) entry which is preliminary data.</text>
</comment>
<dbReference type="CDD" id="cd08952">
    <property type="entry name" value="KR_1_SDR_x"/>
    <property type="match status" value="3"/>
</dbReference>
<dbReference type="SMART" id="SM00827">
    <property type="entry name" value="PKS_AT"/>
    <property type="match status" value="3"/>
</dbReference>
<evidence type="ECO:0000259" key="8">
    <source>
        <dbReference type="PROSITE" id="PS52004"/>
    </source>
</evidence>
<dbReference type="PROSITE" id="PS00012">
    <property type="entry name" value="PHOSPHOPANTETHEINE"/>
    <property type="match status" value="3"/>
</dbReference>
<name>A0A7J0CH69_9ACTN</name>
<evidence type="ECO:0008006" key="11">
    <source>
        <dbReference type="Google" id="ProtNLM"/>
    </source>
</evidence>
<dbReference type="Gene3D" id="3.40.366.10">
    <property type="entry name" value="Malonyl-Coenzyme A Acyl Carrier Protein, domain 2"/>
    <property type="match status" value="3"/>
</dbReference>
<dbReference type="SUPFAM" id="SSF55048">
    <property type="entry name" value="Probable ACP-binding domain of malonyl-CoA ACP transacylase"/>
    <property type="match status" value="3"/>
</dbReference>
<keyword evidence="4" id="KW-0045">Antibiotic biosynthesis</keyword>
<dbReference type="EMBL" id="BLWC01000001">
    <property type="protein sequence ID" value="GFN01274.1"/>
    <property type="molecule type" value="Genomic_DNA"/>
</dbReference>
<dbReference type="Pfam" id="PF02801">
    <property type="entry name" value="Ketoacyl-synt_C"/>
    <property type="match status" value="2"/>
</dbReference>
<dbReference type="InterPro" id="IPR057326">
    <property type="entry name" value="KR_dom"/>
</dbReference>
<dbReference type="InterPro" id="IPR014031">
    <property type="entry name" value="Ketoacyl_synth_C"/>
</dbReference>
<dbReference type="SUPFAM" id="SSF53901">
    <property type="entry name" value="Thiolase-like"/>
    <property type="match status" value="2"/>
</dbReference>